<feature type="transmembrane region" description="Helical" evidence="1">
    <location>
        <begin position="50"/>
        <end position="71"/>
    </location>
</feature>
<evidence type="ECO:0000313" key="2">
    <source>
        <dbReference type="EMBL" id="ABB41271.1"/>
    </source>
</evidence>
<reference evidence="2" key="1">
    <citation type="submission" date="2006-07" db="EMBL/GenBank/DDBJ databases">
        <title>Complete sequence of Thiomicrospira crunogena XCL-2.</title>
        <authorList>
            <consortium name="US DOE Joint Genome Institute"/>
            <person name="Copeland A."/>
            <person name="Lucas S."/>
            <person name="Lapidus A."/>
            <person name="Barry K."/>
            <person name="Detter J.C."/>
            <person name="Glavina del Rio T."/>
            <person name="Hammon N."/>
            <person name="Israni S."/>
            <person name="Dalin E."/>
            <person name="Tice H."/>
            <person name="Pitluck S."/>
            <person name="Chain P."/>
            <person name="Malfatti S."/>
            <person name="Shin M."/>
            <person name="Vergez L."/>
            <person name="Schmutz J."/>
            <person name="Larimer F."/>
            <person name="Land M."/>
            <person name="Hauser L."/>
            <person name="Kyrpides N."/>
            <person name="Lykidis A."/>
            <person name="Scott K.M."/>
            <person name="Sievert S."/>
            <person name="Kerfeld C."/>
            <person name="Freyermuth S."/>
            <person name="Dobrinski K."/>
            <person name="Boller A."/>
            <person name="Fitzpatrick K."/>
            <person name="Thoma P."/>
            <person name="Moore J."/>
            <person name="Richardson P."/>
        </authorList>
    </citation>
    <scope>NUCLEOTIDE SEQUENCE</scope>
    <source>
        <strain evidence="2">XCL-2</strain>
    </source>
</reference>
<dbReference type="HOGENOM" id="CLU_2453665_0_0_6"/>
<gene>
    <name evidence="2" type="ordered locus">Tcr_0675</name>
</gene>
<dbReference type="EMBL" id="CP000109">
    <property type="protein sequence ID" value="ABB41271.1"/>
    <property type="molecule type" value="Genomic_DNA"/>
</dbReference>
<feature type="transmembrane region" description="Helical" evidence="1">
    <location>
        <begin position="24"/>
        <end position="44"/>
    </location>
</feature>
<protein>
    <submittedName>
        <fullName evidence="2">Uncharacterized protein</fullName>
    </submittedName>
</protein>
<evidence type="ECO:0000256" key="1">
    <source>
        <dbReference type="SAM" id="Phobius"/>
    </source>
</evidence>
<sequence>MTETAKENSTKSNFPETFWKHRRALAYISLIFGIAYAIACLFTDVKGFPIVSLSVVVYMFLALPILIYMTGANREDLTKIKGLIEVWKK</sequence>
<keyword evidence="1" id="KW-0812">Transmembrane</keyword>
<dbReference type="KEGG" id="tcx:Tcr_0675"/>
<keyword evidence="1" id="KW-1133">Transmembrane helix</keyword>
<keyword evidence="1" id="KW-0472">Membrane</keyword>
<organism evidence="2">
    <name type="scientific">Hydrogenovibrio crunogenus (strain DSM 25203 / XCL-2)</name>
    <name type="common">Thiomicrospira crunogena</name>
    <dbReference type="NCBI Taxonomy" id="317025"/>
    <lineage>
        <taxon>Bacteria</taxon>
        <taxon>Pseudomonadati</taxon>
        <taxon>Pseudomonadota</taxon>
        <taxon>Gammaproteobacteria</taxon>
        <taxon>Thiotrichales</taxon>
        <taxon>Piscirickettsiaceae</taxon>
        <taxon>Hydrogenovibrio</taxon>
    </lineage>
</organism>
<dbReference type="STRING" id="317025.Tcr_0675"/>
<accession>Q31HV2</accession>
<proteinExistence type="predicted"/>
<dbReference type="OrthoDB" id="9938195at2"/>
<dbReference type="AlphaFoldDB" id="Q31HV2"/>
<name>Q31HV2_HYDCU</name>